<reference evidence="1" key="1">
    <citation type="journal article" date="2014" name="Nucleic Acids Res.">
        <title>The evolutionary dynamics of variant antigen genes in Babesia reveal a history of genomic innovation underlying host-parasite interaction.</title>
        <authorList>
            <person name="Jackson A.P."/>
            <person name="Otto T.D."/>
            <person name="Darby A."/>
            <person name="Ramaprasad A."/>
            <person name="Xia D."/>
            <person name="Echaide I.E."/>
            <person name="Farber M."/>
            <person name="Gahlot S."/>
            <person name="Gamble J."/>
            <person name="Gupta D."/>
            <person name="Gupta Y."/>
            <person name="Jackson L."/>
            <person name="Malandrin L."/>
            <person name="Malas T.B."/>
            <person name="Moussa E."/>
            <person name="Nair M."/>
            <person name="Reid A.J."/>
            <person name="Sanders M."/>
            <person name="Sharma J."/>
            <person name="Tracey A."/>
            <person name="Quail M.A."/>
            <person name="Weir W."/>
            <person name="Wastling J.M."/>
            <person name="Hall N."/>
            <person name="Willadsen P."/>
            <person name="Lingelbach K."/>
            <person name="Shiels B."/>
            <person name="Tait A."/>
            <person name="Berriman M."/>
            <person name="Allred D.R."/>
            <person name="Pain A."/>
        </authorList>
    </citation>
    <scope>NUCLEOTIDE SEQUENCE</scope>
    <source>
        <strain evidence="1">1802A</strain>
    </source>
</reference>
<gene>
    <name evidence="1" type="ORF">X943_001045</name>
</gene>
<evidence type="ECO:0000313" key="2">
    <source>
        <dbReference type="Proteomes" id="UP001195914"/>
    </source>
</evidence>
<dbReference type="AlphaFoldDB" id="A0AAD9GH85"/>
<protein>
    <submittedName>
        <fullName evidence="1">Uncharacterized protein</fullName>
    </submittedName>
</protein>
<name>A0AAD9GH85_BABDI</name>
<sequence length="376" mass="42437">MGMPPSPYQVAQQLDRGNHNQAPNAAHIMQGQGSFSSSVIVPAQPQSLAGNGQAMNRRADIATMASIVSPKAVPNHCDQRMMQNGNVPCRPNVAGVSPRTVQGNQVIKRVFDGDDSMNNVKKIMLHHDAMNPRTPVAPSIKRTIFTISKNWKLRLPEQMVFFEFNISGESYKQIQSIISHLHQQTAVHETSKKDTQMFGRKDLQVLMQDKLEIAQASISDAVVFNIMDKLRCLKIALVKKGERQKLLRRHYPDRNCVVLTNFKKHELHCFFGYTTIDNKIKLALYHRTKCDDNPNFICGKETHQFKAVVERQYDLFLQVPGHGIQIILRRLADAHDKSFQVAFGAKSHDVVDLIMYVFNNPLADHQGVPMTSNTMS</sequence>
<accession>A0AAD9GH85</accession>
<evidence type="ECO:0000313" key="1">
    <source>
        <dbReference type="EMBL" id="KAK1938412.1"/>
    </source>
</evidence>
<keyword evidence="2" id="KW-1185">Reference proteome</keyword>
<proteinExistence type="predicted"/>
<comment type="caution">
    <text evidence="1">The sequence shown here is derived from an EMBL/GenBank/DDBJ whole genome shotgun (WGS) entry which is preliminary data.</text>
</comment>
<dbReference type="Proteomes" id="UP001195914">
    <property type="component" value="Unassembled WGS sequence"/>
</dbReference>
<dbReference type="EMBL" id="JAHBMH010000024">
    <property type="protein sequence ID" value="KAK1938412.1"/>
    <property type="molecule type" value="Genomic_DNA"/>
</dbReference>
<organism evidence="1 2">
    <name type="scientific">Babesia divergens</name>
    <dbReference type="NCBI Taxonomy" id="32595"/>
    <lineage>
        <taxon>Eukaryota</taxon>
        <taxon>Sar</taxon>
        <taxon>Alveolata</taxon>
        <taxon>Apicomplexa</taxon>
        <taxon>Aconoidasida</taxon>
        <taxon>Piroplasmida</taxon>
        <taxon>Babesiidae</taxon>
        <taxon>Babesia</taxon>
    </lineage>
</organism>
<reference evidence="1" key="2">
    <citation type="submission" date="2021-05" db="EMBL/GenBank/DDBJ databases">
        <authorList>
            <person name="Pain A."/>
        </authorList>
    </citation>
    <scope>NUCLEOTIDE SEQUENCE</scope>
    <source>
        <strain evidence="1">1802A</strain>
    </source>
</reference>